<feature type="domain" description="Thioredoxin-like fold" evidence="2">
    <location>
        <begin position="158"/>
        <end position="254"/>
    </location>
</feature>
<dbReference type="EMBL" id="CP040940">
    <property type="protein sequence ID" value="QDD68172.1"/>
    <property type="molecule type" value="Genomic_DNA"/>
</dbReference>
<proteinExistence type="predicted"/>
<feature type="chain" id="PRO_5042552878" evidence="1">
    <location>
        <begin position="21"/>
        <end position="286"/>
    </location>
</feature>
<evidence type="ECO:0000313" key="6">
    <source>
        <dbReference type="Proteomes" id="UP000298805"/>
    </source>
</evidence>
<dbReference type="Proteomes" id="UP000272781">
    <property type="component" value="Unassembled WGS sequence"/>
</dbReference>
<evidence type="ECO:0000313" key="3">
    <source>
        <dbReference type="EMBL" id="QDD68172.1"/>
    </source>
</evidence>
<reference evidence="3 6" key="2">
    <citation type="submission" date="2019-06" db="EMBL/GenBank/DDBJ databases">
        <title>A comparative analysis of the Nautiliaceae.</title>
        <authorList>
            <person name="Grosche A."/>
            <person name="Smedile F."/>
            <person name="Vetriani C."/>
        </authorList>
    </citation>
    <scope>NUCLEOTIDE SEQUENCE [LARGE SCALE GENOMIC DNA]</scope>
    <source>
        <strain evidence="3 6">TB6</strain>
        <plasmid evidence="3 6">unnamed1</plasmid>
    </source>
</reference>
<dbReference type="PANTHER" id="PTHR35272">
    <property type="entry name" value="THIOL:DISULFIDE INTERCHANGE PROTEIN DSBC-RELATED"/>
    <property type="match status" value="1"/>
</dbReference>
<dbReference type="InterPro" id="IPR036249">
    <property type="entry name" value="Thioredoxin-like_sf"/>
</dbReference>
<evidence type="ECO:0000313" key="4">
    <source>
        <dbReference type="EMBL" id="ROR38685.1"/>
    </source>
</evidence>
<evidence type="ECO:0000256" key="1">
    <source>
        <dbReference type="SAM" id="SignalP"/>
    </source>
</evidence>
<geneLocation type="plasmid" evidence="3 6">
    <name>unnamed1</name>
</geneLocation>
<dbReference type="EMBL" id="RJVK01000006">
    <property type="protein sequence ID" value="ROR38685.1"/>
    <property type="molecule type" value="Genomic_DNA"/>
</dbReference>
<reference evidence="4 5" key="1">
    <citation type="submission" date="2018-11" db="EMBL/GenBank/DDBJ databases">
        <title>Genomic Encyclopedia of Type Strains, Phase IV (KMG-IV): sequencing the most valuable type-strain genomes for metagenomic binning, comparative biology and taxonomic classification.</title>
        <authorList>
            <person name="Goeker M."/>
        </authorList>
    </citation>
    <scope>NUCLEOTIDE SEQUENCE [LARGE SCALE GENOMIC DNA]</scope>
    <source>
        <strain evidence="4 5">DSM 27783</strain>
    </source>
</reference>
<dbReference type="InterPro" id="IPR051470">
    <property type="entry name" value="Thiol:disulfide_interchange"/>
</dbReference>
<dbReference type="Pfam" id="PF13462">
    <property type="entry name" value="Thioredoxin_4"/>
    <property type="match status" value="1"/>
</dbReference>
<organism evidence="4 5">
    <name type="scientific">Caminibacter pacificus</name>
    <dbReference type="NCBI Taxonomy" id="1424653"/>
    <lineage>
        <taxon>Bacteria</taxon>
        <taxon>Pseudomonadati</taxon>
        <taxon>Campylobacterota</taxon>
        <taxon>Epsilonproteobacteria</taxon>
        <taxon>Nautiliales</taxon>
        <taxon>Nautiliaceae</taxon>
        <taxon>Caminibacter</taxon>
    </lineage>
</organism>
<gene>
    <name evidence="3" type="ORF">C6V80_09975</name>
    <name evidence="4" type="ORF">EDC58_1900</name>
</gene>
<dbReference type="Gene3D" id="3.40.30.10">
    <property type="entry name" value="Glutaredoxin"/>
    <property type="match status" value="1"/>
</dbReference>
<dbReference type="RefSeq" id="WP_123353272.1">
    <property type="nucleotide sequence ID" value="NZ_CP040940.1"/>
</dbReference>
<evidence type="ECO:0000313" key="5">
    <source>
        <dbReference type="Proteomes" id="UP000272781"/>
    </source>
</evidence>
<keyword evidence="1" id="KW-0732">Signal</keyword>
<sequence length="286" mass="32388">MKKSIIVPIAVILLSSVSNAIVIANPATSIVVLNSLNKSYTDKKDVILKDKKALELLKPFKEQYNKLSAILELGKVELIAKPTEYGYIKFEIIPKEQNNTAAFVFYETKDKSRLIFGDIVLKNGKVLRGGIVKLPHHYTKQEIQTIKNGISFTYGEGKKDIYIVTDPECPFCRKFEKEFGDKLAKKYRIHVILYPLPFHKDAKAMSYYILAGKTDTEKAERFKKILSGSDVWKNVKYNPGVIKKEEIKLEKAQKAVEVLKAPGTPSMYDSNFQPIQNPNELLKGGK</sequence>
<evidence type="ECO:0000259" key="2">
    <source>
        <dbReference type="Pfam" id="PF13462"/>
    </source>
</evidence>
<feature type="signal peptide" evidence="1">
    <location>
        <begin position="1"/>
        <end position="20"/>
    </location>
</feature>
<dbReference type="Proteomes" id="UP000298805">
    <property type="component" value="Plasmid unnamed1"/>
</dbReference>
<dbReference type="InterPro" id="IPR012336">
    <property type="entry name" value="Thioredoxin-like_fold"/>
</dbReference>
<keyword evidence="6" id="KW-1185">Reference proteome</keyword>
<keyword evidence="3" id="KW-0614">Plasmid</keyword>
<dbReference type="AlphaFoldDB" id="A0AAJ4UX51"/>
<accession>A0AAJ4UX51</accession>
<dbReference type="SUPFAM" id="SSF52833">
    <property type="entry name" value="Thioredoxin-like"/>
    <property type="match status" value="1"/>
</dbReference>
<dbReference type="PANTHER" id="PTHR35272:SF3">
    <property type="entry name" value="THIOL:DISULFIDE INTERCHANGE PROTEIN DSBC"/>
    <property type="match status" value="1"/>
</dbReference>
<protein>
    <submittedName>
        <fullName evidence="3 4">Thiol:disulfide interchange protein</fullName>
    </submittedName>
</protein>
<name>A0AAJ4UX51_9BACT</name>